<gene>
    <name evidence="1" type="ORF">HMPREF1862_00517</name>
</gene>
<protein>
    <submittedName>
        <fullName evidence="1">Uncharacterized protein</fullName>
    </submittedName>
</protein>
<name>A0AB34X2B1_9ACTO</name>
<comment type="caution">
    <text evidence="1">The sequence shown here is derived from an EMBL/GenBank/DDBJ whole genome shotgun (WGS) entry which is preliminary data.</text>
</comment>
<organism evidence="1 2">
    <name type="scientific">Varibaculum cambriense</name>
    <dbReference type="NCBI Taxonomy" id="184870"/>
    <lineage>
        <taxon>Bacteria</taxon>
        <taxon>Bacillati</taxon>
        <taxon>Actinomycetota</taxon>
        <taxon>Actinomycetes</taxon>
        <taxon>Actinomycetales</taxon>
        <taxon>Actinomycetaceae</taxon>
        <taxon>Varibaculum</taxon>
    </lineage>
</organism>
<sequence>MLIPCPQGQIILLFPGGKDLFFENRAAALQHGEVTNTRRNHEQSKY</sequence>
<accession>A0AB34X2B1</accession>
<dbReference type="EMBL" id="LSDN01000008">
    <property type="protein sequence ID" value="KXB81540.1"/>
    <property type="molecule type" value="Genomic_DNA"/>
</dbReference>
<proteinExistence type="predicted"/>
<dbReference type="AlphaFoldDB" id="A0AB34X2B1"/>
<reference evidence="1 2" key="1">
    <citation type="submission" date="2016-01" db="EMBL/GenBank/DDBJ databases">
        <authorList>
            <person name="Mitreva M."/>
            <person name="Pepin K.H."/>
            <person name="Mihindukulasuriya K.A."/>
            <person name="Fulton R."/>
            <person name="Fronick C."/>
            <person name="O'Laughlin M."/>
            <person name="Miner T."/>
            <person name="Herter B."/>
            <person name="Rosa B.A."/>
            <person name="Cordes M."/>
            <person name="Tomlinson C."/>
            <person name="Wollam A."/>
            <person name="Palsikar V.B."/>
            <person name="Mardis E.R."/>
            <person name="Wilson R.K."/>
        </authorList>
    </citation>
    <scope>NUCLEOTIDE SEQUENCE [LARGE SCALE GENOMIC DNA]</scope>
    <source>
        <strain evidence="1 2">DNF00696</strain>
    </source>
</reference>
<dbReference type="Proteomes" id="UP000070572">
    <property type="component" value="Unassembled WGS sequence"/>
</dbReference>
<evidence type="ECO:0000313" key="1">
    <source>
        <dbReference type="EMBL" id="KXB81540.1"/>
    </source>
</evidence>
<evidence type="ECO:0000313" key="2">
    <source>
        <dbReference type="Proteomes" id="UP000070572"/>
    </source>
</evidence>